<keyword evidence="3" id="KW-1185">Reference proteome</keyword>
<proteinExistence type="predicted"/>
<dbReference type="RefSeq" id="WP_106290476.1">
    <property type="nucleotide sequence ID" value="NZ_PVTH01000001.1"/>
</dbReference>
<feature type="chain" id="PRO_5015417788" description="Porin-like protein" evidence="1">
    <location>
        <begin position="22"/>
        <end position="382"/>
    </location>
</feature>
<comment type="caution">
    <text evidence="2">The sequence shown here is derived from an EMBL/GenBank/DDBJ whole genome shotgun (WGS) entry which is preliminary data.</text>
</comment>
<reference evidence="2 3" key="1">
    <citation type="submission" date="2018-03" db="EMBL/GenBank/DDBJ databases">
        <title>Genomic Encyclopedia of Type Strains, Phase III (KMG-III): the genomes of soil and plant-associated and newly described type strains.</title>
        <authorList>
            <person name="Whitman W."/>
        </authorList>
    </citation>
    <scope>NUCLEOTIDE SEQUENCE [LARGE SCALE GENOMIC DNA]</scope>
    <source>
        <strain evidence="2 3">CGMCC 1.9313</strain>
    </source>
</reference>
<evidence type="ECO:0000256" key="1">
    <source>
        <dbReference type="SAM" id="SignalP"/>
    </source>
</evidence>
<sequence length="382" mass="41076">MTRQYTPIFRTAIAALLSIQAAESAAQLPKFDKVHIGIVYPLSTNGTDAPADTNHFSLHLIAGVSAEEKGLAFAGLSNFVKHNVHGLAFSGFSNHIGNKANGLLFAGFLNTYGDSRGLQFAGFGNVAVGNGESAQFAGFFNLAKEIKGAQFAGFANVAMQVQGTQVAGFTNVAKGVRGSQISGFANIGEDVSGSQISGFANVARKVKGIQLAAFINVADSSDHPIGIINIIRNGEKSIGLSTDETQTSLLSFRSGGKKLYGIIGAGYNWKDIDDEMYAFEAGLGAHFFLSNLLRLNTEIATVYLDNFHTGEYFKSSLRIFPALKLGKTIEIFGGPTLNLVHTNTLWGETLVNDYLWKRESRSNRDYFHGLYIGYAGGLHFTF</sequence>
<keyword evidence="1" id="KW-0732">Signal</keyword>
<dbReference type="OrthoDB" id="5505971at2"/>
<evidence type="ECO:0000313" key="3">
    <source>
        <dbReference type="Proteomes" id="UP000238034"/>
    </source>
</evidence>
<dbReference type="EMBL" id="PVTH01000001">
    <property type="protein sequence ID" value="PRY55224.1"/>
    <property type="molecule type" value="Genomic_DNA"/>
</dbReference>
<feature type="signal peptide" evidence="1">
    <location>
        <begin position="1"/>
        <end position="21"/>
    </location>
</feature>
<dbReference type="Proteomes" id="UP000238034">
    <property type="component" value="Unassembled WGS sequence"/>
</dbReference>
<name>A0A2T0UBF6_9SPHI</name>
<evidence type="ECO:0000313" key="2">
    <source>
        <dbReference type="EMBL" id="PRY55224.1"/>
    </source>
</evidence>
<dbReference type="AlphaFoldDB" id="A0A2T0UBF6"/>
<accession>A0A2T0UBF6</accession>
<evidence type="ECO:0008006" key="4">
    <source>
        <dbReference type="Google" id="ProtNLM"/>
    </source>
</evidence>
<gene>
    <name evidence="2" type="ORF">B0I27_101192</name>
</gene>
<organism evidence="2 3">
    <name type="scientific">Arcticibacter pallidicorallinus</name>
    <dbReference type="NCBI Taxonomy" id="1259464"/>
    <lineage>
        <taxon>Bacteria</taxon>
        <taxon>Pseudomonadati</taxon>
        <taxon>Bacteroidota</taxon>
        <taxon>Sphingobacteriia</taxon>
        <taxon>Sphingobacteriales</taxon>
        <taxon>Sphingobacteriaceae</taxon>
        <taxon>Arcticibacter</taxon>
    </lineage>
</organism>
<protein>
    <recommendedName>
        <fullName evidence="4">Porin-like protein</fullName>
    </recommendedName>
</protein>